<proteinExistence type="predicted"/>
<dbReference type="AlphaFoldDB" id="A0ABD2IT93"/>
<feature type="region of interest" description="Disordered" evidence="1">
    <location>
        <begin position="96"/>
        <end position="116"/>
    </location>
</feature>
<gene>
    <name evidence="3" type="ORF">niasHT_037503</name>
</gene>
<reference evidence="3 4" key="1">
    <citation type="submission" date="2024-10" db="EMBL/GenBank/DDBJ databases">
        <authorList>
            <person name="Kim D."/>
        </authorList>
    </citation>
    <scope>NUCLEOTIDE SEQUENCE [LARGE SCALE GENOMIC DNA]</scope>
    <source>
        <strain evidence="3">BH-2024</strain>
    </source>
</reference>
<dbReference type="Gene3D" id="3.30.1310.20">
    <property type="entry name" value="PRTase-like"/>
    <property type="match status" value="1"/>
</dbReference>
<feature type="compositionally biased region" description="Basic and acidic residues" evidence="1">
    <location>
        <begin position="52"/>
        <end position="61"/>
    </location>
</feature>
<dbReference type="SUPFAM" id="SSF53271">
    <property type="entry name" value="PRTase-like"/>
    <property type="match status" value="1"/>
</dbReference>
<organism evidence="3 4">
    <name type="scientific">Heterodera trifolii</name>
    <dbReference type="NCBI Taxonomy" id="157864"/>
    <lineage>
        <taxon>Eukaryota</taxon>
        <taxon>Metazoa</taxon>
        <taxon>Ecdysozoa</taxon>
        <taxon>Nematoda</taxon>
        <taxon>Chromadorea</taxon>
        <taxon>Rhabditida</taxon>
        <taxon>Tylenchina</taxon>
        <taxon>Tylenchomorpha</taxon>
        <taxon>Tylenchoidea</taxon>
        <taxon>Heteroderidae</taxon>
        <taxon>Heteroderinae</taxon>
        <taxon>Heterodera</taxon>
    </lineage>
</organism>
<feature type="compositionally biased region" description="Basic and acidic residues" evidence="1">
    <location>
        <begin position="477"/>
        <end position="492"/>
    </location>
</feature>
<feature type="region of interest" description="Disordered" evidence="1">
    <location>
        <begin position="434"/>
        <end position="492"/>
    </location>
</feature>
<feature type="compositionally biased region" description="Polar residues" evidence="1">
    <location>
        <begin position="67"/>
        <end position="78"/>
    </location>
</feature>
<feature type="region of interest" description="Disordered" evidence="1">
    <location>
        <begin position="1"/>
        <end position="78"/>
    </location>
</feature>
<evidence type="ECO:0000313" key="4">
    <source>
        <dbReference type="Proteomes" id="UP001620626"/>
    </source>
</evidence>
<dbReference type="CDD" id="cd06223">
    <property type="entry name" value="PRTases_typeI"/>
    <property type="match status" value="1"/>
</dbReference>
<protein>
    <recommendedName>
        <fullName evidence="2">Phosphoribosyltransferase domain-containing protein</fullName>
    </recommendedName>
</protein>
<feature type="region of interest" description="Disordered" evidence="1">
    <location>
        <begin position="135"/>
        <end position="155"/>
    </location>
</feature>
<name>A0ABD2IT93_9BILA</name>
<keyword evidence="4" id="KW-1185">Reference proteome</keyword>
<feature type="compositionally biased region" description="Polar residues" evidence="1">
    <location>
        <begin position="405"/>
        <end position="416"/>
    </location>
</feature>
<dbReference type="InterPro" id="IPR029057">
    <property type="entry name" value="PRTase-like"/>
</dbReference>
<dbReference type="Pfam" id="PF00156">
    <property type="entry name" value="Pribosyltran"/>
    <property type="match status" value="1"/>
</dbReference>
<evidence type="ECO:0000259" key="2">
    <source>
        <dbReference type="Pfam" id="PF00156"/>
    </source>
</evidence>
<accession>A0ABD2IT93</accession>
<dbReference type="InterPro" id="IPR000836">
    <property type="entry name" value="PRTase_dom"/>
</dbReference>
<feature type="compositionally biased region" description="Basic and acidic residues" evidence="1">
    <location>
        <begin position="1"/>
        <end position="28"/>
    </location>
</feature>
<feature type="domain" description="Phosphoribosyltransferase" evidence="2">
    <location>
        <begin position="179"/>
        <end position="346"/>
    </location>
</feature>
<evidence type="ECO:0000256" key="1">
    <source>
        <dbReference type="SAM" id="MobiDB-lite"/>
    </source>
</evidence>
<feature type="compositionally biased region" description="Basic residues" evidence="1">
    <location>
        <begin position="29"/>
        <end position="51"/>
    </location>
</feature>
<sequence>MSDKKKEEEKKEEPKKEEKSGKDKEEKRRSKKSGKSSKKKDKKKGCSKSRKKEGIKEHHAAAAEQPSAETKTGQTTTDALNDTAVLAYLGETAAAVGAVEPKEQPSAETKTGQTTTDALNDTAVLAYLGETAAAVGAAEPKEQPSAETKTGQTTTDALNDTAVLAYLGEPAIDRQDAGQKLYKALVQLDLQQQRDKIVILALPRGGVPIAFEIAKAIRVPLDLLLVCKIGAPDNDDSAIGAIAEGLARPILDNETVAAVLLPTSTTAEQFIQQETERQMKEIERQKKTYFGEHRTPIPLDGRVAIVVDNGIATGATARAALAVLRHKNVSRIILAVPVGPPETIDQFRAEGIEVICVATPPTFNAVGMDARRKPTTDALNDTAVLAYLGETAADVGAAEPKEQPSAETKTGQTTTDALNDTAVLAYLGETAAAVGAAEPKEQPSAETKTGQTTTDALNDTAVLAYLGETAAAVGAAEPKEEQPETDKPAADE</sequence>
<comment type="caution">
    <text evidence="3">The sequence shown here is derived from an EMBL/GenBank/DDBJ whole genome shotgun (WGS) entry which is preliminary data.</text>
</comment>
<feature type="compositionally biased region" description="Polar residues" evidence="1">
    <location>
        <begin position="444"/>
        <end position="457"/>
    </location>
</feature>
<dbReference type="EMBL" id="JBICBT010001143">
    <property type="protein sequence ID" value="KAL3081035.1"/>
    <property type="molecule type" value="Genomic_DNA"/>
</dbReference>
<evidence type="ECO:0000313" key="3">
    <source>
        <dbReference type="EMBL" id="KAL3081035.1"/>
    </source>
</evidence>
<feature type="compositionally biased region" description="Polar residues" evidence="1">
    <location>
        <begin position="106"/>
        <end position="116"/>
    </location>
</feature>
<feature type="compositionally biased region" description="Polar residues" evidence="1">
    <location>
        <begin position="145"/>
        <end position="155"/>
    </location>
</feature>
<dbReference type="Gene3D" id="3.40.50.2020">
    <property type="match status" value="1"/>
</dbReference>
<feature type="region of interest" description="Disordered" evidence="1">
    <location>
        <begin position="395"/>
        <end position="416"/>
    </location>
</feature>
<dbReference type="Proteomes" id="UP001620626">
    <property type="component" value="Unassembled WGS sequence"/>
</dbReference>